<reference evidence="2" key="1">
    <citation type="journal article" date="2016" name="Gigascience">
        <title>De novo construction of an expanded transcriptome assembly for the western tarnished plant bug, Lygus hesperus.</title>
        <authorList>
            <person name="Tassone E.E."/>
            <person name="Geib S.M."/>
            <person name="Hall B."/>
            <person name="Fabrick J.A."/>
            <person name="Brent C.S."/>
            <person name="Hull J.J."/>
        </authorList>
    </citation>
    <scope>NUCLEOTIDE SEQUENCE</scope>
</reference>
<sequence length="100" mass="11332">QQQQQEVQAGITTSMSLSSSHHHHQRRAFVQEVADVQLNEVCVDGRVVSLTEVELPCLAHTHDRVRTHQRTQSLRRVLGSILTSHAPEACSLYLHVILYK</sequence>
<dbReference type="AlphaFoldDB" id="A0A146LB80"/>
<organism evidence="2">
    <name type="scientific">Lygus hesperus</name>
    <name type="common">Western plant bug</name>
    <dbReference type="NCBI Taxonomy" id="30085"/>
    <lineage>
        <taxon>Eukaryota</taxon>
        <taxon>Metazoa</taxon>
        <taxon>Ecdysozoa</taxon>
        <taxon>Arthropoda</taxon>
        <taxon>Hexapoda</taxon>
        <taxon>Insecta</taxon>
        <taxon>Pterygota</taxon>
        <taxon>Neoptera</taxon>
        <taxon>Paraneoptera</taxon>
        <taxon>Hemiptera</taxon>
        <taxon>Heteroptera</taxon>
        <taxon>Panheteroptera</taxon>
        <taxon>Cimicomorpha</taxon>
        <taxon>Miridae</taxon>
        <taxon>Mirini</taxon>
        <taxon>Lygus</taxon>
    </lineage>
</organism>
<proteinExistence type="predicted"/>
<evidence type="ECO:0000313" key="2">
    <source>
        <dbReference type="EMBL" id="JAQ03860.1"/>
    </source>
</evidence>
<feature type="region of interest" description="Disordered" evidence="1">
    <location>
        <begin position="1"/>
        <end position="24"/>
    </location>
</feature>
<evidence type="ECO:0000256" key="1">
    <source>
        <dbReference type="SAM" id="MobiDB-lite"/>
    </source>
</evidence>
<name>A0A146LB80_LYGHE</name>
<gene>
    <name evidence="2" type="ORF">g.8097</name>
</gene>
<dbReference type="EMBL" id="GDHC01014769">
    <property type="protein sequence ID" value="JAQ03860.1"/>
    <property type="molecule type" value="Transcribed_RNA"/>
</dbReference>
<accession>A0A146LB80</accession>
<feature type="compositionally biased region" description="Polar residues" evidence="1">
    <location>
        <begin position="1"/>
        <end position="13"/>
    </location>
</feature>
<feature type="non-terminal residue" evidence="2">
    <location>
        <position position="1"/>
    </location>
</feature>
<protein>
    <submittedName>
        <fullName evidence="2">Uncharacterized protein</fullName>
    </submittedName>
</protein>